<reference evidence="9" key="1">
    <citation type="submission" date="2025-08" db="UniProtKB">
        <authorList>
            <consortium name="RefSeq"/>
        </authorList>
    </citation>
    <scope>IDENTIFICATION</scope>
    <source>
        <tissue evidence="9">Gonad</tissue>
    </source>
</reference>
<evidence type="ECO:0000256" key="3">
    <source>
        <dbReference type="ARBA" id="ARBA00022741"/>
    </source>
</evidence>
<dbReference type="GO" id="GO:0016226">
    <property type="term" value="P:iron-sulfur cluster assembly"/>
    <property type="evidence" value="ECO:0007669"/>
    <property type="project" value="InterPro"/>
</dbReference>
<dbReference type="GO" id="GO:0051539">
    <property type="term" value="F:4 iron, 4 sulfur cluster binding"/>
    <property type="evidence" value="ECO:0007669"/>
    <property type="project" value="UniProtKB-KW"/>
</dbReference>
<evidence type="ECO:0000256" key="2">
    <source>
        <dbReference type="ARBA" id="ARBA00022723"/>
    </source>
</evidence>
<dbReference type="HAMAP" id="MF_02040">
    <property type="entry name" value="Mrp_NBP35"/>
    <property type="match status" value="1"/>
</dbReference>
<dbReference type="RefSeq" id="XP_019617654.1">
    <property type="nucleotide sequence ID" value="XM_019762095.1"/>
</dbReference>
<dbReference type="SUPFAM" id="SSF52540">
    <property type="entry name" value="P-loop containing nucleoside triphosphate hydrolases"/>
    <property type="match status" value="1"/>
</dbReference>
<dbReference type="KEGG" id="bbel:109464976"/>
<dbReference type="PANTHER" id="PTHR23264">
    <property type="entry name" value="NUCLEOTIDE-BINDING PROTEIN NBP35 YEAST -RELATED"/>
    <property type="match status" value="1"/>
</dbReference>
<dbReference type="CDD" id="cd02037">
    <property type="entry name" value="Mrp_NBP35"/>
    <property type="match status" value="1"/>
</dbReference>
<keyword evidence="8" id="KW-1185">Reference proteome</keyword>
<dbReference type="GO" id="GO:0005524">
    <property type="term" value="F:ATP binding"/>
    <property type="evidence" value="ECO:0007669"/>
    <property type="project" value="UniProtKB-KW"/>
</dbReference>
<keyword evidence="2" id="KW-0479">Metal-binding</keyword>
<keyword evidence="3" id="KW-0547">Nucleotide-binding</keyword>
<dbReference type="Proteomes" id="UP000515135">
    <property type="component" value="Unplaced"/>
</dbReference>
<keyword evidence="6" id="KW-0411">Iron-sulfur</keyword>
<protein>
    <submittedName>
        <fullName evidence="9">Cytosolic Fe-S cluster assembly factor NUBP2-like</fullName>
    </submittedName>
</protein>
<dbReference type="FunFam" id="3.40.50.300:FF:003206">
    <property type="entry name" value="Iron-sulfur cluster carrier protein"/>
    <property type="match status" value="1"/>
</dbReference>
<dbReference type="SMART" id="SM00382">
    <property type="entry name" value="AAA"/>
    <property type="match status" value="1"/>
</dbReference>
<evidence type="ECO:0000256" key="1">
    <source>
        <dbReference type="ARBA" id="ARBA00022485"/>
    </source>
</evidence>
<dbReference type="PANTHER" id="PTHR23264:SF21">
    <property type="entry name" value="NUCLEOTIDE BINDING PROTEIN 1-LIKE PROTEIN"/>
    <property type="match status" value="1"/>
</dbReference>
<dbReference type="Pfam" id="PF10609">
    <property type="entry name" value="ParA"/>
    <property type="match status" value="1"/>
</dbReference>
<dbReference type="GO" id="GO:0046872">
    <property type="term" value="F:metal ion binding"/>
    <property type="evidence" value="ECO:0007669"/>
    <property type="project" value="UniProtKB-KW"/>
</dbReference>
<dbReference type="GO" id="GO:0140663">
    <property type="term" value="F:ATP-dependent FeS chaperone activity"/>
    <property type="evidence" value="ECO:0007669"/>
    <property type="project" value="InterPro"/>
</dbReference>
<name>A0A6P4Y5J7_BRABE</name>
<dbReference type="InterPro" id="IPR019591">
    <property type="entry name" value="Mrp/NBP35_ATP-bd"/>
</dbReference>
<evidence type="ECO:0000259" key="7">
    <source>
        <dbReference type="SMART" id="SM00382"/>
    </source>
</evidence>
<evidence type="ECO:0000256" key="5">
    <source>
        <dbReference type="ARBA" id="ARBA00023004"/>
    </source>
</evidence>
<dbReference type="InterPro" id="IPR003593">
    <property type="entry name" value="AAA+_ATPase"/>
</dbReference>
<dbReference type="InterPro" id="IPR027417">
    <property type="entry name" value="P-loop_NTPase"/>
</dbReference>
<organism evidence="8 9">
    <name type="scientific">Branchiostoma belcheri</name>
    <name type="common">Amphioxus</name>
    <dbReference type="NCBI Taxonomy" id="7741"/>
    <lineage>
        <taxon>Eukaryota</taxon>
        <taxon>Metazoa</taxon>
        <taxon>Chordata</taxon>
        <taxon>Cephalochordata</taxon>
        <taxon>Leptocardii</taxon>
        <taxon>Amphioxiformes</taxon>
        <taxon>Branchiostomatidae</taxon>
        <taxon>Branchiostoma</taxon>
    </lineage>
</organism>
<gene>
    <name evidence="9" type="primary">LOC109464976</name>
</gene>
<dbReference type="Gene3D" id="3.40.50.300">
    <property type="entry name" value="P-loop containing nucleotide triphosphate hydrolases"/>
    <property type="match status" value="1"/>
</dbReference>
<dbReference type="GeneID" id="109464976"/>
<evidence type="ECO:0000313" key="9">
    <source>
        <dbReference type="RefSeq" id="XP_019617654.1"/>
    </source>
</evidence>
<dbReference type="OrthoDB" id="1741334at2759"/>
<proteinExistence type="inferred from homology"/>
<dbReference type="GO" id="GO:0005829">
    <property type="term" value="C:cytosol"/>
    <property type="evidence" value="ECO:0007669"/>
    <property type="project" value="TreeGrafter"/>
</dbReference>
<sequence>MEKTEGSESATATGCPSETELAGKADMCKGCPGQALCRQQGGRDPDQELLDTRMRAVKHKILILSGKGGVGKSSVAACLSMALAELSQKVGVVDLDICGPSIPKLLAVEGREVVNSQWGWKPLISPHHGVKVMSVGSLLEQSDNAVIWRGPRKTALIRRFLKDTFWGRLDVLICDTPPGTSDEHLTVVKAMKSADPDGAVIVTTPQEVAIATIRKELNFCRKLGVRVIGVVENMSGFVCPCCQERTDIFSSGAGERLAGEYGVPFLGRIPIVQHLTQCCEEGRSIFQSHPESPAASALMQLAQRVMEEVTRQQTGK</sequence>
<feature type="domain" description="AAA+ ATPase" evidence="7">
    <location>
        <begin position="58"/>
        <end position="229"/>
    </location>
</feature>
<keyword evidence="4" id="KW-0067">ATP-binding</keyword>
<evidence type="ECO:0000256" key="4">
    <source>
        <dbReference type="ARBA" id="ARBA00022840"/>
    </source>
</evidence>
<evidence type="ECO:0000256" key="6">
    <source>
        <dbReference type="ARBA" id="ARBA00023014"/>
    </source>
</evidence>
<dbReference type="InterPro" id="IPR033756">
    <property type="entry name" value="YlxH/NBP35"/>
</dbReference>
<accession>A0A6P4Y5J7</accession>
<keyword evidence="1" id="KW-0004">4Fe-4S</keyword>
<evidence type="ECO:0000313" key="8">
    <source>
        <dbReference type="Proteomes" id="UP000515135"/>
    </source>
</evidence>
<keyword evidence="5" id="KW-0408">Iron</keyword>
<dbReference type="AlphaFoldDB" id="A0A6P4Y5J7"/>